<feature type="transmembrane region" description="Helical" evidence="1">
    <location>
        <begin position="6"/>
        <end position="21"/>
    </location>
</feature>
<dbReference type="STRING" id="1503925.TH53_25175"/>
<dbReference type="SUPFAM" id="SSF56601">
    <property type="entry name" value="beta-lactamase/transpeptidase-like"/>
    <property type="match status" value="1"/>
</dbReference>
<dbReference type="RefSeq" id="WP_041887016.1">
    <property type="nucleotide sequence ID" value="NZ_JXRA01000148.1"/>
</dbReference>
<protein>
    <submittedName>
        <fullName evidence="2">Contig148, whole genome shotgun sequence</fullName>
    </submittedName>
</protein>
<keyword evidence="1" id="KW-0472">Membrane</keyword>
<dbReference type="Gene3D" id="3.40.710.10">
    <property type="entry name" value="DD-peptidase/beta-lactamase superfamily"/>
    <property type="match status" value="1"/>
</dbReference>
<evidence type="ECO:0000313" key="2">
    <source>
        <dbReference type="EMBL" id="KIO74676.1"/>
    </source>
</evidence>
<proteinExistence type="predicted"/>
<dbReference type="AlphaFoldDB" id="A0A0D0GJS7"/>
<reference evidence="2 3" key="1">
    <citation type="submission" date="2015-01" db="EMBL/GenBank/DDBJ databases">
        <title>Draft genome sequence of Pedobacter sp. NL19 isolated from sludge of an effluent treatment pond in an abandoned uranium mine.</title>
        <authorList>
            <person name="Santos T."/>
            <person name="Caetano T."/>
            <person name="Covas C."/>
            <person name="Cruz A."/>
            <person name="Mendo S."/>
        </authorList>
    </citation>
    <scope>NUCLEOTIDE SEQUENCE [LARGE SCALE GENOMIC DNA]</scope>
    <source>
        <strain evidence="2 3">NL19</strain>
    </source>
</reference>
<comment type="caution">
    <text evidence="2">The sequence shown here is derived from an EMBL/GenBank/DDBJ whole genome shotgun (WGS) entry which is preliminary data.</text>
</comment>
<dbReference type="InterPro" id="IPR012338">
    <property type="entry name" value="Beta-lactam/transpept-like"/>
</dbReference>
<keyword evidence="1" id="KW-1133">Transmembrane helix</keyword>
<keyword evidence="1" id="KW-0812">Transmembrane</keyword>
<sequence>MTTKQFTFWMIIAFLMIIVSFKKSEHSAQMDNGDFQKIDTYLQSIIDTANVSGLAIAITSGPEVVYSKGFGVTNIETKKKAETWI</sequence>
<dbReference type="Proteomes" id="UP000032049">
    <property type="component" value="Unassembled WGS sequence"/>
</dbReference>
<dbReference type="OrthoDB" id="846150at2"/>
<evidence type="ECO:0000256" key="1">
    <source>
        <dbReference type="SAM" id="Phobius"/>
    </source>
</evidence>
<name>A0A0D0GJS7_9SPHI</name>
<gene>
    <name evidence="2" type="ORF">TH53_25175</name>
</gene>
<dbReference type="EMBL" id="JXRA01000148">
    <property type="protein sequence ID" value="KIO74676.1"/>
    <property type="molecule type" value="Genomic_DNA"/>
</dbReference>
<evidence type="ECO:0000313" key="3">
    <source>
        <dbReference type="Proteomes" id="UP000032049"/>
    </source>
</evidence>
<keyword evidence="3" id="KW-1185">Reference proteome</keyword>
<accession>A0A0D0GJS7</accession>
<organism evidence="2 3">
    <name type="scientific">Pedobacter lusitanus</name>
    <dbReference type="NCBI Taxonomy" id="1503925"/>
    <lineage>
        <taxon>Bacteria</taxon>
        <taxon>Pseudomonadati</taxon>
        <taxon>Bacteroidota</taxon>
        <taxon>Sphingobacteriia</taxon>
        <taxon>Sphingobacteriales</taxon>
        <taxon>Sphingobacteriaceae</taxon>
        <taxon>Pedobacter</taxon>
    </lineage>
</organism>